<evidence type="ECO:0000256" key="2">
    <source>
        <dbReference type="ARBA" id="ARBA00006402"/>
    </source>
</evidence>
<dbReference type="InterPro" id="IPR003018">
    <property type="entry name" value="GAF"/>
</dbReference>
<dbReference type="InterPro" id="IPR003661">
    <property type="entry name" value="HisK_dim/P_dom"/>
</dbReference>
<dbReference type="CDD" id="cd00130">
    <property type="entry name" value="PAS"/>
    <property type="match status" value="1"/>
</dbReference>
<evidence type="ECO:0000256" key="7">
    <source>
        <dbReference type="ARBA" id="ARBA00023012"/>
    </source>
</evidence>
<proteinExistence type="inferred from homology"/>
<evidence type="ECO:0000259" key="9">
    <source>
        <dbReference type="PROSITE" id="PS50109"/>
    </source>
</evidence>
<dbReference type="InterPro" id="IPR004358">
    <property type="entry name" value="Sig_transdc_His_kin-like_C"/>
</dbReference>
<keyword evidence="5" id="KW-0808">Transferase</keyword>
<dbReference type="Gene3D" id="3.30.450.40">
    <property type="match status" value="2"/>
</dbReference>
<dbReference type="InterPro" id="IPR036097">
    <property type="entry name" value="HisK_dim/P_sf"/>
</dbReference>
<dbReference type="PANTHER" id="PTHR43047:SF72">
    <property type="entry name" value="OSMOSENSING HISTIDINE PROTEIN KINASE SLN1"/>
    <property type="match status" value="1"/>
</dbReference>
<dbReference type="SUPFAM" id="SSF47384">
    <property type="entry name" value="Homodimeric domain of signal transducing histidine kinase"/>
    <property type="match status" value="1"/>
</dbReference>
<dbReference type="Gene3D" id="1.10.287.130">
    <property type="match status" value="1"/>
</dbReference>
<dbReference type="SMART" id="SM00065">
    <property type="entry name" value="GAF"/>
    <property type="match status" value="2"/>
</dbReference>
<name>A0A9E8Z8V2_9CYAN</name>
<dbReference type="InterPro" id="IPR016132">
    <property type="entry name" value="Phyto_chromo_attachment"/>
</dbReference>
<dbReference type="EMBL" id="CP113797">
    <property type="protein sequence ID" value="WAL58447.1"/>
    <property type="molecule type" value="Genomic_DNA"/>
</dbReference>
<keyword evidence="7" id="KW-0902">Two-component regulatory system</keyword>
<keyword evidence="11" id="KW-1185">Reference proteome</keyword>
<dbReference type="SMART" id="SM00387">
    <property type="entry name" value="HATPase_c"/>
    <property type="match status" value="1"/>
</dbReference>
<gene>
    <name evidence="10" type="ORF">OXH18_14775</name>
</gene>
<dbReference type="InterPro" id="IPR036890">
    <property type="entry name" value="HATPase_C_sf"/>
</dbReference>
<evidence type="ECO:0000313" key="11">
    <source>
        <dbReference type="Proteomes" id="UP001163152"/>
    </source>
</evidence>
<evidence type="ECO:0000256" key="6">
    <source>
        <dbReference type="ARBA" id="ARBA00022777"/>
    </source>
</evidence>
<sequence>MDELFVPRGQTVIALQKQLNLLDHIPVGACVVRRDGTVLFWNACLENWTHISRAQIVGRKLDHYFPHLSQPKYTRRFQETFDGGFTIIFSAQLHPHLMPCQCANGQLRVQHTIVTAIPAASGIGFDALMSIQDVSDLTQQIQNYKQIQARAWTEVKQRQSIEEQLRTDRDLLNTILNNSAAAIIMTTTEGAIVFANRRGEDILRLLKSGVPGQAYSPPQWQVTDFAGNRLSEEPLPVAQVMAAGKAVFDLQRCWEWADGTRCFLSINAAPLWHNQPDDQITHLVFSISDITLQQHAAIELQHRYDKDRLVDQIALHIRQSLNLRDILQTTVSEIRTFLGADRVLIYRLDSTEGHGRVVAEACHPDFPSLLEWSRRSDFMAANDDDFAWLDPYRHPVIQAIDDIQQSGLNPNYINLLQRFSVKARLAIPVFLSRDILPSHGRSKQDLTSTLWGWVIVHQCQDIRHWQSREIELLQRLENQLAVAIHQSELLQQVHHLNINLERQVHARTLELQQALTLEATLKRITDKVRDSLDENQILQSVVRELGEALEVHYCNTTLYGSNSTTPNLPGIHSNRCIATNVSIQHQYSSPNIPRSSEYNHQLQVEELFNIYDQLFRGQPVVFCQLAVRSPAISQSLHDYPHLSAILACPIVDDQGVLGDLWLFRVSASSFSDREIRLVQQVANQCAIAIRQAQLYKRSEQKVEELAQLNHLKDDFLNTISHELRTPIVSIRMTLQTLEILFKRSDGLQDLKQAHHYFHILEDECKREVNLIDNLLDLTRMEAGTEPLVYTSVNPKNWIPHVAEGFERRMQLQQQHLQFNLPDDLPTLVTDLTILERILTELLNNAYKYTPAGETITIAAQVEAERFPGQHQDKRGCRAQLPNQWNHENGMPGHFSTSLSANLTDPSRPTAKLAFVTPTLPQFRISITNTGIEIPRADLDRVFDKFYRVPGIDARQTGGTGLGLALVKRMVEYLGGRIWAESEQNYTRFVLELALVGESGQP</sequence>
<dbReference type="InterPro" id="IPR003594">
    <property type="entry name" value="HATPase_dom"/>
</dbReference>
<dbReference type="InterPro" id="IPR005467">
    <property type="entry name" value="His_kinase_dom"/>
</dbReference>
<comment type="catalytic activity">
    <reaction evidence="1">
        <text>ATP + protein L-histidine = ADP + protein N-phospho-L-histidine.</text>
        <dbReference type="EC" id="2.7.13.3"/>
    </reaction>
</comment>
<accession>A0A9E8Z8V2</accession>
<dbReference type="Pfam" id="PF08448">
    <property type="entry name" value="PAS_4"/>
    <property type="match status" value="1"/>
</dbReference>
<dbReference type="Gene3D" id="3.30.565.10">
    <property type="entry name" value="Histidine kinase-like ATPase, C-terminal domain"/>
    <property type="match status" value="1"/>
</dbReference>
<dbReference type="SMART" id="SM00388">
    <property type="entry name" value="HisKA"/>
    <property type="match status" value="1"/>
</dbReference>
<reference evidence="10" key="1">
    <citation type="submission" date="2022-12" db="EMBL/GenBank/DDBJ databases">
        <title>Polyphasic identification of a Novel Hot-Spring Cyanobacterium Ocullathermofonsia sinensis gen nov. sp. nov. and Genomic Insights on its Adaptations to the Thermal Habitat.</title>
        <authorList>
            <person name="Daroch M."/>
            <person name="Tang J."/>
            <person name="Jiang Y."/>
        </authorList>
    </citation>
    <scope>NUCLEOTIDE SEQUENCE</scope>
    <source>
        <strain evidence="10">PKUAC-SCTA174</strain>
    </source>
</reference>
<dbReference type="PROSITE" id="PS50046">
    <property type="entry name" value="PHYTOCHROME_2"/>
    <property type="match status" value="1"/>
</dbReference>
<dbReference type="SMART" id="SM00091">
    <property type="entry name" value="PAS"/>
    <property type="match status" value="2"/>
</dbReference>
<dbReference type="InterPro" id="IPR013656">
    <property type="entry name" value="PAS_4"/>
</dbReference>
<feature type="domain" description="Histidine kinase" evidence="9">
    <location>
        <begin position="718"/>
        <end position="996"/>
    </location>
</feature>
<dbReference type="SUPFAM" id="SSF55785">
    <property type="entry name" value="PYP-like sensor domain (PAS domain)"/>
    <property type="match status" value="2"/>
</dbReference>
<dbReference type="KEGG" id="tsin:OXH18_14775"/>
<dbReference type="GO" id="GO:0005886">
    <property type="term" value="C:plasma membrane"/>
    <property type="evidence" value="ECO:0007669"/>
    <property type="project" value="TreeGrafter"/>
</dbReference>
<evidence type="ECO:0000259" key="8">
    <source>
        <dbReference type="PROSITE" id="PS50046"/>
    </source>
</evidence>
<dbReference type="Pfam" id="PF01590">
    <property type="entry name" value="GAF"/>
    <property type="match status" value="2"/>
</dbReference>
<dbReference type="AlphaFoldDB" id="A0A9E8Z8V2"/>
<dbReference type="GO" id="GO:0009927">
    <property type="term" value="F:histidine phosphotransfer kinase activity"/>
    <property type="evidence" value="ECO:0007669"/>
    <property type="project" value="TreeGrafter"/>
</dbReference>
<dbReference type="InterPro" id="IPR000014">
    <property type="entry name" value="PAS"/>
</dbReference>
<dbReference type="PROSITE" id="PS50109">
    <property type="entry name" value="HIS_KIN"/>
    <property type="match status" value="1"/>
</dbReference>
<protein>
    <recommendedName>
        <fullName evidence="3">histidine kinase</fullName>
        <ecNumber evidence="3">2.7.13.3</ecNumber>
    </recommendedName>
</protein>
<dbReference type="SUPFAM" id="SSF55781">
    <property type="entry name" value="GAF domain-like"/>
    <property type="match status" value="2"/>
</dbReference>
<dbReference type="Pfam" id="PF02518">
    <property type="entry name" value="HATPase_c"/>
    <property type="match status" value="1"/>
</dbReference>
<dbReference type="GO" id="GO:0000155">
    <property type="term" value="F:phosphorelay sensor kinase activity"/>
    <property type="evidence" value="ECO:0007669"/>
    <property type="project" value="InterPro"/>
</dbReference>
<evidence type="ECO:0000313" key="10">
    <source>
        <dbReference type="EMBL" id="WAL58447.1"/>
    </source>
</evidence>
<dbReference type="SUPFAM" id="SSF55874">
    <property type="entry name" value="ATPase domain of HSP90 chaperone/DNA topoisomerase II/histidine kinase"/>
    <property type="match status" value="1"/>
</dbReference>
<dbReference type="Proteomes" id="UP001163152">
    <property type="component" value="Chromosome"/>
</dbReference>
<dbReference type="CDD" id="cd00082">
    <property type="entry name" value="HisKA"/>
    <property type="match status" value="1"/>
</dbReference>
<dbReference type="Pfam" id="PF13188">
    <property type="entry name" value="PAS_8"/>
    <property type="match status" value="1"/>
</dbReference>
<dbReference type="RefSeq" id="WP_268607863.1">
    <property type="nucleotide sequence ID" value="NZ_CP113797.1"/>
</dbReference>
<evidence type="ECO:0000256" key="1">
    <source>
        <dbReference type="ARBA" id="ARBA00000085"/>
    </source>
</evidence>
<comment type="similarity">
    <text evidence="2">In the N-terminal section; belongs to the phytochrome family.</text>
</comment>
<dbReference type="PANTHER" id="PTHR43047">
    <property type="entry name" value="TWO-COMPONENT HISTIDINE PROTEIN KINASE"/>
    <property type="match status" value="1"/>
</dbReference>
<keyword evidence="6" id="KW-0418">Kinase</keyword>
<evidence type="ECO:0000256" key="4">
    <source>
        <dbReference type="ARBA" id="ARBA00022553"/>
    </source>
</evidence>
<feature type="domain" description="Phytochrome chromophore attachment site" evidence="8">
    <location>
        <begin position="322"/>
        <end position="479"/>
    </location>
</feature>
<dbReference type="Gene3D" id="3.30.450.20">
    <property type="entry name" value="PAS domain"/>
    <property type="match status" value="2"/>
</dbReference>
<dbReference type="PRINTS" id="PR00344">
    <property type="entry name" value="BCTRLSENSOR"/>
</dbReference>
<dbReference type="EC" id="2.7.13.3" evidence="3"/>
<dbReference type="Pfam" id="PF00512">
    <property type="entry name" value="HisKA"/>
    <property type="match status" value="1"/>
</dbReference>
<keyword evidence="4" id="KW-0597">Phosphoprotein</keyword>
<organism evidence="10 11">
    <name type="scientific">Thermocoleostomius sinensis A174</name>
    <dbReference type="NCBI Taxonomy" id="2016057"/>
    <lineage>
        <taxon>Bacteria</taxon>
        <taxon>Bacillati</taxon>
        <taxon>Cyanobacteriota</taxon>
        <taxon>Cyanophyceae</taxon>
        <taxon>Oculatellales</taxon>
        <taxon>Oculatellaceae</taxon>
        <taxon>Thermocoleostomius</taxon>
    </lineage>
</organism>
<evidence type="ECO:0000256" key="3">
    <source>
        <dbReference type="ARBA" id="ARBA00012438"/>
    </source>
</evidence>
<evidence type="ECO:0000256" key="5">
    <source>
        <dbReference type="ARBA" id="ARBA00022679"/>
    </source>
</evidence>
<dbReference type="InterPro" id="IPR035965">
    <property type="entry name" value="PAS-like_dom_sf"/>
</dbReference>
<dbReference type="InterPro" id="IPR029016">
    <property type="entry name" value="GAF-like_dom_sf"/>
</dbReference>